<reference evidence="2 3" key="1">
    <citation type="submission" date="2015-07" db="EMBL/GenBank/DDBJ databases">
        <title>High-quality genome of monoxenous trypanosomatid Leptomonas pyrrhocoris.</title>
        <authorList>
            <person name="Flegontov P."/>
            <person name="Butenko A."/>
            <person name="Firsov S."/>
            <person name="Vlcek C."/>
            <person name="Logacheva M.D."/>
            <person name="Field M."/>
            <person name="Filatov D."/>
            <person name="Flegontova O."/>
            <person name="Gerasimov E."/>
            <person name="Jackson A.P."/>
            <person name="Kelly S."/>
            <person name="Opperdoes F."/>
            <person name="O'Reilly A."/>
            <person name="Votypka J."/>
            <person name="Yurchenko V."/>
            <person name="Lukes J."/>
        </authorList>
    </citation>
    <scope>NUCLEOTIDE SEQUENCE [LARGE SCALE GENOMIC DNA]</scope>
    <source>
        <strain evidence="2">H10</strain>
    </source>
</reference>
<evidence type="ECO:0000256" key="1">
    <source>
        <dbReference type="SAM" id="MobiDB-lite"/>
    </source>
</evidence>
<feature type="region of interest" description="Disordered" evidence="1">
    <location>
        <begin position="319"/>
        <end position="374"/>
    </location>
</feature>
<organism evidence="2 3">
    <name type="scientific">Leptomonas pyrrhocoris</name>
    <name type="common">Firebug parasite</name>
    <dbReference type="NCBI Taxonomy" id="157538"/>
    <lineage>
        <taxon>Eukaryota</taxon>
        <taxon>Discoba</taxon>
        <taxon>Euglenozoa</taxon>
        <taxon>Kinetoplastea</taxon>
        <taxon>Metakinetoplastina</taxon>
        <taxon>Trypanosomatida</taxon>
        <taxon>Trypanosomatidae</taxon>
        <taxon>Leishmaniinae</taxon>
        <taxon>Leptomonas</taxon>
    </lineage>
</organism>
<feature type="compositionally biased region" description="Polar residues" evidence="1">
    <location>
        <begin position="171"/>
        <end position="182"/>
    </location>
</feature>
<dbReference type="EMBL" id="LGTL01000004">
    <property type="protein sequence ID" value="KPA82845.1"/>
    <property type="molecule type" value="Genomic_DNA"/>
</dbReference>
<evidence type="ECO:0000313" key="2">
    <source>
        <dbReference type="EMBL" id="KPA82845.1"/>
    </source>
</evidence>
<feature type="region of interest" description="Disordered" evidence="1">
    <location>
        <begin position="448"/>
        <end position="509"/>
    </location>
</feature>
<evidence type="ECO:0000313" key="3">
    <source>
        <dbReference type="Proteomes" id="UP000037923"/>
    </source>
</evidence>
<sequence>MQPAHSWTYSAYNIAAVAKFTAAVAAEVRRQENAYDETAETLRVQKEMTDFDFTEAKKKLYPPDSQLYREDVYNYLADSEKILSDDLARLQDAYPLGYNGVDPEGGLGTYKLRAALLRHVERIQAERRDSALAAGDGTSSSAAMKPFCWASSSPLWSSTVAKSEHSRTDDAQQNVEASVPSSTAPLRVKVELVEESNTDTPERHVGHPPPLQDMEKRASAISAAELAAASGNGVVDAPHALAQIKLETCGSPNSGFPPSWTSLKAEVAKVTPRDGDNGAYFTPHPSAPGAPFPRYTSTPPPPSAASSPTFVVPVNVRSPATGTLPKKIPSSGAAPPLLSQRAGPSRGSRSKSVARRAAAPATPDTHVSRADADEDTVTQLWRRLWPGQRRTPDTAVADHRHGGAEEVVRPTAVTVKALASVTQKNFDRERVRCAAQQVHVAALLEQMRNQKKKPSAGETGRAGGSVRPSFEKRKKRGFTNATTLHKRTRRRTEAHAADQHTAHRDTAEVDAEDDLLIAAPYLRAAPGTSTAKEATTAAELLTMQRRLKTEMTQLEARQAAHQTMVQELLDALESAADPTPARPSDANEPSEMDLVRSPTATITADQQRIPRDAARQQGGSRRSASRRQPNTAVPAEPAQRQQQEESAVSHSAPLDPKVAAAHKRELVRYTLLHPRQMITQWQSARDADAQWSTTRPDESVFTHSTTAIESIALPPVEDDRQAADLEAYMWPRALEAHVRHRLNGHTDLRGRLRCSYHVALSQEDVRRLEETCAATSSTMDDVDILSVLLPDLYRHVVALPNSGTHGWLYVQGRGEAIVASVKLD</sequence>
<dbReference type="EMBL" id="LGTL01000004">
    <property type="protein sequence ID" value="KPA82846.1"/>
    <property type="molecule type" value="Genomic_DNA"/>
</dbReference>
<dbReference type="Proteomes" id="UP000037923">
    <property type="component" value="Unassembled WGS sequence"/>
</dbReference>
<dbReference type="GeneID" id="26902911"/>
<dbReference type="RefSeq" id="XP_015661284.1">
    <property type="nucleotide sequence ID" value="XM_015799682.1"/>
</dbReference>
<keyword evidence="3" id="KW-1185">Reference proteome</keyword>
<dbReference type="OrthoDB" id="10465496at2759"/>
<gene>
    <name evidence="2" type="ORF">ABB37_02620</name>
</gene>
<dbReference type="AlphaFoldDB" id="A0A0N0DXD0"/>
<feature type="region of interest" description="Disordered" evidence="1">
    <location>
        <begin position="160"/>
        <end position="182"/>
    </location>
</feature>
<feature type="compositionally biased region" description="Low complexity" evidence="1">
    <location>
        <begin position="615"/>
        <end position="646"/>
    </location>
</feature>
<protein>
    <submittedName>
        <fullName evidence="2">Uncharacterized protein</fullName>
    </submittedName>
</protein>
<comment type="caution">
    <text evidence="2">The sequence shown here is derived from an EMBL/GenBank/DDBJ whole genome shotgun (WGS) entry which is preliminary data.</text>
</comment>
<dbReference type="OMA" id="EYLWPED"/>
<name>A0A0N0DXD0_LEPPY</name>
<feature type="region of interest" description="Disordered" evidence="1">
    <location>
        <begin position="274"/>
        <end position="307"/>
    </location>
</feature>
<accession>A0A0N0DXD0</accession>
<proteinExistence type="predicted"/>
<feature type="compositionally biased region" description="Basic and acidic residues" evidence="1">
    <location>
        <begin position="491"/>
        <end position="507"/>
    </location>
</feature>
<dbReference type="RefSeq" id="XP_015661285.1">
    <property type="nucleotide sequence ID" value="XM_015799683.1"/>
</dbReference>
<feature type="region of interest" description="Disordered" evidence="1">
    <location>
        <begin position="575"/>
        <end position="655"/>
    </location>
</feature>
<dbReference type="VEuPathDB" id="TriTrypDB:LpyrH10_04_1700"/>